<dbReference type="InterPro" id="IPR036291">
    <property type="entry name" value="NAD(P)-bd_dom_sf"/>
</dbReference>
<evidence type="ECO:0000259" key="8">
    <source>
        <dbReference type="Pfam" id="PF00479"/>
    </source>
</evidence>
<dbReference type="Pfam" id="PF00479">
    <property type="entry name" value="G6PD_N"/>
    <property type="match status" value="1"/>
</dbReference>
<evidence type="ECO:0000313" key="11">
    <source>
        <dbReference type="Proteomes" id="UP000032702"/>
    </source>
</evidence>
<evidence type="ECO:0000256" key="7">
    <source>
        <dbReference type="HAMAP-Rule" id="MF_00966"/>
    </source>
</evidence>
<dbReference type="EMBL" id="AAMD01000067">
    <property type="protein sequence ID" value="EAU65991.1"/>
    <property type="molecule type" value="Genomic_DNA"/>
</dbReference>
<evidence type="ECO:0000259" key="9">
    <source>
        <dbReference type="Pfam" id="PF02781"/>
    </source>
</evidence>
<feature type="binding site" evidence="7">
    <location>
        <position position="78"/>
    </location>
    <ligand>
        <name>NADP(+)</name>
        <dbReference type="ChEBI" id="CHEBI:58349"/>
    </ligand>
</feature>
<sequence length="524" mass="58829">MPVLPPSGKGSMETQGLHIETTPREGEPIVRAGQPDPCVIVLFGATGDLAQRKLFPALFELAREKLLPPAFAVVAFSRSSHDNDAFRAQVKKALEEFARTQPLDEATWKHFSSRLECIAGAYDDPASFERLRERLEEVGKRHGTQGNQLYYLATPASTFPALIHGLAGAGLLPRQEQPGTKPWRRLVIEKPFGRDLETARELNRELATVLDEQQIFRIDHYLGKETVQNILVFRFANSIFEPLWNRNHIDHVEISALEKLDVEDRGHFYDETGVIRDIVQNHLLQVLALCAMEAPTSFGAEEIRDEKSKVFRALRSLEGPDVARHVVVGQYQGFRDTKGVAKDSHTPTFVAMKLNVDNWRWQGVPFYLRAGKNLSKRVTEVSIHFKTVPFCLFGTSDTCQRLQPNVLRLRIQPQEGIGLSIESKVPGEDVNIAGVNMQFSYAETFDKPVPEAYERLLLDCMRGNATLFARKDSVEQAWAYITPILQALEAGNGGTVHEYKPGSEGPRAAAELLARDGRHWTVFP</sequence>
<feature type="domain" description="Glucose-6-phosphate dehydrogenase C-terminal" evidence="9">
    <location>
        <begin position="231"/>
        <end position="520"/>
    </location>
</feature>
<feature type="binding site" evidence="7">
    <location>
        <position position="190"/>
    </location>
    <ligand>
        <name>NADP(+)</name>
        <dbReference type="ChEBI" id="CHEBI:58349"/>
    </ligand>
</feature>
<dbReference type="PROSITE" id="PS00069">
    <property type="entry name" value="G6P_DEHYDROGENASE"/>
    <property type="match status" value="1"/>
</dbReference>
<evidence type="ECO:0000256" key="4">
    <source>
        <dbReference type="ARBA" id="ARBA00022857"/>
    </source>
</evidence>
<keyword evidence="3 7" id="KW-0313">Glucose metabolism</keyword>
<dbReference type="InterPro" id="IPR019796">
    <property type="entry name" value="G6P_DH_AS"/>
</dbReference>
<dbReference type="GO" id="GO:0004345">
    <property type="term" value="F:glucose-6-phosphate dehydrogenase activity"/>
    <property type="evidence" value="ECO:0007669"/>
    <property type="project" value="UniProtKB-UniRule"/>
</dbReference>
<organism evidence="10 11">
    <name type="scientific">Stigmatella aurantiaca (strain DW4/3-1)</name>
    <dbReference type="NCBI Taxonomy" id="378806"/>
    <lineage>
        <taxon>Bacteria</taxon>
        <taxon>Pseudomonadati</taxon>
        <taxon>Myxococcota</taxon>
        <taxon>Myxococcia</taxon>
        <taxon>Myxococcales</taxon>
        <taxon>Cystobacterineae</taxon>
        <taxon>Archangiaceae</taxon>
        <taxon>Stigmatella</taxon>
    </lineage>
</organism>
<evidence type="ECO:0000256" key="5">
    <source>
        <dbReference type="ARBA" id="ARBA00023002"/>
    </source>
</evidence>
<comment type="function">
    <text evidence="7">Catalyzes the oxidation of glucose 6-phosphate to 6-phosphogluconolactone.</text>
</comment>
<dbReference type="PRINTS" id="PR00079">
    <property type="entry name" value="G6PDHDRGNASE"/>
</dbReference>
<evidence type="ECO:0000256" key="2">
    <source>
        <dbReference type="ARBA" id="ARBA00009975"/>
    </source>
</evidence>
<dbReference type="InterPro" id="IPR022674">
    <property type="entry name" value="G6P_DH_NAD-bd"/>
</dbReference>
<dbReference type="InterPro" id="IPR001282">
    <property type="entry name" value="G6P_DH"/>
</dbReference>
<name>Q08ZU0_STIAD</name>
<keyword evidence="6 7" id="KW-0119">Carbohydrate metabolism</keyword>
<dbReference type="PANTHER" id="PTHR23429">
    <property type="entry name" value="GLUCOSE-6-PHOSPHATE 1-DEHYDROGENASE G6PD"/>
    <property type="match status" value="1"/>
</dbReference>
<feature type="binding site" evidence="7">
    <location>
        <position position="372"/>
    </location>
    <ligand>
        <name>substrate</name>
    </ligand>
</feature>
<comment type="caution">
    <text evidence="10">The sequence shown here is derived from an EMBL/GenBank/DDBJ whole genome shotgun (WGS) entry which is preliminary data.</text>
</comment>
<dbReference type="UniPathway" id="UPA00115">
    <property type="reaction ID" value="UER00408"/>
</dbReference>
<evidence type="ECO:0000256" key="6">
    <source>
        <dbReference type="ARBA" id="ARBA00023277"/>
    </source>
</evidence>
<feature type="active site" description="Proton acceptor" evidence="7">
    <location>
        <position position="282"/>
    </location>
</feature>
<comment type="pathway">
    <text evidence="1 7">Carbohydrate degradation; pentose phosphate pathway; D-ribulose 5-phosphate from D-glucose 6-phosphate (oxidative stage): step 1/3.</text>
</comment>
<feature type="binding site" evidence="7">
    <location>
        <position position="258"/>
    </location>
    <ligand>
        <name>substrate</name>
    </ligand>
</feature>
<dbReference type="PATRIC" id="fig|378806.16.peg.5060"/>
<dbReference type="GO" id="GO:0005829">
    <property type="term" value="C:cytosol"/>
    <property type="evidence" value="ECO:0007669"/>
    <property type="project" value="TreeGrafter"/>
</dbReference>
<keyword evidence="5 7" id="KW-0560">Oxidoreductase</keyword>
<feature type="binding site" evidence="7">
    <location>
        <position position="220"/>
    </location>
    <ligand>
        <name>substrate</name>
    </ligand>
</feature>
<dbReference type="PANTHER" id="PTHR23429:SF0">
    <property type="entry name" value="GLUCOSE-6-PHOSPHATE 1-DEHYDROGENASE"/>
    <property type="match status" value="1"/>
</dbReference>
<dbReference type="Gene3D" id="3.30.360.10">
    <property type="entry name" value="Dihydrodipicolinate Reductase, domain 2"/>
    <property type="match status" value="1"/>
</dbReference>
<comment type="caution">
    <text evidence="7">Lacks conserved residue(s) required for the propagation of feature annotation.</text>
</comment>
<dbReference type="EC" id="1.1.1.49" evidence="7"/>
<dbReference type="GO" id="GO:0006006">
    <property type="term" value="P:glucose metabolic process"/>
    <property type="evidence" value="ECO:0007669"/>
    <property type="project" value="UniProtKB-KW"/>
</dbReference>
<dbReference type="AlphaFoldDB" id="Q08ZU0"/>
<evidence type="ECO:0000313" key="10">
    <source>
        <dbReference type="EMBL" id="EAU65991.1"/>
    </source>
</evidence>
<dbReference type="GO" id="GO:0050661">
    <property type="term" value="F:NADP binding"/>
    <property type="evidence" value="ECO:0007669"/>
    <property type="project" value="UniProtKB-UniRule"/>
</dbReference>
<comment type="catalytic activity">
    <reaction evidence="7">
        <text>D-glucose 6-phosphate + NADP(+) = 6-phospho-D-glucono-1,5-lactone + NADPH + H(+)</text>
        <dbReference type="Rhea" id="RHEA:15841"/>
        <dbReference type="ChEBI" id="CHEBI:15378"/>
        <dbReference type="ChEBI" id="CHEBI:57783"/>
        <dbReference type="ChEBI" id="CHEBI:57955"/>
        <dbReference type="ChEBI" id="CHEBI:58349"/>
        <dbReference type="ChEBI" id="CHEBI:61548"/>
        <dbReference type="EC" id="1.1.1.49"/>
    </reaction>
</comment>
<dbReference type="GO" id="GO:0009051">
    <property type="term" value="P:pentose-phosphate shunt, oxidative branch"/>
    <property type="evidence" value="ECO:0007669"/>
    <property type="project" value="TreeGrafter"/>
</dbReference>
<dbReference type="SUPFAM" id="SSF55347">
    <property type="entry name" value="Glyceraldehyde-3-phosphate dehydrogenase-like, C-terminal domain"/>
    <property type="match status" value="1"/>
</dbReference>
<dbReference type="Proteomes" id="UP000032702">
    <property type="component" value="Unassembled WGS sequence"/>
</dbReference>
<feature type="domain" description="Glucose-6-phosphate dehydrogenase NAD-binding" evidence="8">
    <location>
        <begin position="41"/>
        <end position="229"/>
    </location>
</feature>
<dbReference type="PIRSF" id="PIRSF000110">
    <property type="entry name" value="G6PD"/>
    <property type="match status" value="1"/>
</dbReference>
<proteinExistence type="inferred from homology"/>
<feature type="binding site" evidence="7">
    <location>
        <position position="277"/>
    </location>
    <ligand>
        <name>substrate</name>
    </ligand>
</feature>
<evidence type="ECO:0000256" key="3">
    <source>
        <dbReference type="ARBA" id="ARBA00022526"/>
    </source>
</evidence>
<dbReference type="SUPFAM" id="SSF51735">
    <property type="entry name" value="NAD(P)-binding Rossmann-fold domains"/>
    <property type="match status" value="1"/>
</dbReference>
<dbReference type="InterPro" id="IPR022675">
    <property type="entry name" value="G6P_DH_C"/>
</dbReference>
<accession>Q08ZU0</accession>
<dbReference type="Gene3D" id="3.40.50.720">
    <property type="entry name" value="NAD(P)-binding Rossmann-like Domain"/>
    <property type="match status" value="1"/>
</dbReference>
<gene>
    <name evidence="7 10" type="primary">zwf</name>
    <name evidence="10" type="ORF">STIAU_8453</name>
</gene>
<comment type="similarity">
    <text evidence="2 7">Belongs to the glucose-6-phosphate dehydrogenase family.</text>
</comment>
<dbReference type="HAMAP" id="MF_00966">
    <property type="entry name" value="G6PD"/>
    <property type="match status" value="1"/>
</dbReference>
<dbReference type="Pfam" id="PF02781">
    <property type="entry name" value="G6PD_C"/>
    <property type="match status" value="1"/>
</dbReference>
<keyword evidence="4 7" id="KW-0521">NADP</keyword>
<reference evidence="10 11" key="1">
    <citation type="submission" date="2006-04" db="EMBL/GenBank/DDBJ databases">
        <authorList>
            <person name="Nierman W.C."/>
        </authorList>
    </citation>
    <scope>NUCLEOTIDE SEQUENCE [LARGE SCALE GENOMIC DNA]</scope>
    <source>
        <strain evidence="10 11">DW4/3-1</strain>
    </source>
</reference>
<feature type="binding site" evidence="7">
    <location>
        <position position="224"/>
    </location>
    <ligand>
        <name>substrate</name>
    </ligand>
</feature>
<protein>
    <recommendedName>
        <fullName evidence="7">Glucose-6-phosphate 1-dehydrogenase</fullName>
        <shortName evidence="7">G6PD</shortName>
        <ecNumber evidence="7">1.1.1.49</ecNumber>
    </recommendedName>
</protein>
<evidence type="ECO:0000256" key="1">
    <source>
        <dbReference type="ARBA" id="ARBA00004937"/>
    </source>
</evidence>
<dbReference type="NCBIfam" id="TIGR00871">
    <property type="entry name" value="zwf"/>
    <property type="match status" value="1"/>
</dbReference>